<keyword evidence="4" id="KW-1185">Reference proteome</keyword>
<keyword evidence="1" id="KW-0238">DNA-binding</keyword>
<feature type="domain" description="HTH cro/C1-type" evidence="2">
    <location>
        <begin position="7"/>
        <end position="61"/>
    </location>
</feature>
<evidence type="ECO:0000313" key="3">
    <source>
        <dbReference type="EMBL" id="BCZ49324.1"/>
    </source>
</evidence>
<dbReference type="InterPro" id="IPR010982">
    <property type="entry name" value="Lambda_DNA-bd_dom_sf"/>
</dbReference>
<protein>
    <recommendedName>
        <fullName evidence="2">HTH cro/C1-type domain-containing protein</fullName>
    </recommendedName>
</protein>
<evidence type="ECO:0000313" key="4">
    <source>
        <dbReference type="Proteomes" id="UP000824633"/>
    </source>
</evidence>
<dbReference type="EMBL" id="AP024849">
    <property type="protein sequence ID" value="BCZ49324.1"/>
    <property type="molecule type" value="Genomic_DNA"/>
</dbReference>
<dbReference type="InterPro" id="IPR001387">
    <property type="entry name" value="Cro/C1-type_HTH"/>
</dbReference>
<sequence>MSIGENIKLYRNKLGLTQKQLAENCSLSESAIKYYENNRRNPKIETLNKIADTLGVSTNDLVNINEFKEEINFIDNRQYTIKSKMNELESNIKLLKETLDILTFALKNEKNTNEQIKEYDLKSIMDNLNNLPEKMDKVLDIISPKKENDITIEEEIKFLSCSELIDLDNINSSPEDSDGIRYSIIKIIKCLQYNADNLSRESFDIIVKSVLNTIKFEMYKLKNN</sequence>
<organism evidence="3 4">
    <name type="scientific">Clostridium gelidum</name>
    <dbReference type="NCBI Taxonomy" id="704125"/>
    <lineage>
        <taxon>Bacteria</taxon>
        <taxon>Bacillati</taxon>
        <taxon>Bacillota</taxon>
        <taxon>Clostridia</taxon>
        <taxon>Eubacteriales</taxon>
        <taxon>Clostridiaceae</taxon>
        <taxon>Clostridium</taxon>
    </lineage>
</organism>
<dbReference type="CDD" id="cd00093">
    <property type="entry name" value="HTH_XRE"/>
    <property type="match status" value="1"/>
</dbReference>
<dbReference type="Proteomes" id="UP000824633">
    <property type="component" value="Chromosome"/>
</dbReference>
<dbReference type="RefSeq" id="WP_224035512.1">
    <property type="nucleotide sequence ID" value="NZ_AP024849.1"/>
</dbReference>
<dbReference type="Pfam" id="PF01381">
    <property type="entry name" value="HTH_3"/>
    <property type="match status" value="1"/>
</dbReference>
<dbReference type="InterPro" id="IPR050807">
    <property type="entry name" value="TransReg_Diox_bact_type"/>
</dbReference>
<name>A0ABN6J4U1_9CLOT</name>
<evidence type="ECO:0000256" key="1">
    <source>
        <dbReference type="ARBA" id="ARBA00023125"/>
    </source>
</evidence>
<dbReference type="Gene3D" id="1.10.260.40">
    <property type="entry name" value="lambda repressor-like DNA-binding domains"/>
    <property type="match status" value="1"/>
</dbReference>
<reference evidence="4" key="1">
    <citation type="submission" date="2021-07" db="EMBL/GenBank/DDBJ databases">
        <title>Complete genome sequencing of a Clostridium isolate.</title>
        <authorList>
            <person name="Ueki A."/>
            <person name="Tonouchi A."/>
        </authorList>
    </citation>
    <scope>NUCLEOTIDE SEQUENCE [LARGE SCALE GENOMIC DNA]</scope>
    <source>
        <strain evidence="4">C5S11</strain>
    </source>
</reference>
<dbReference type="PANTHER" id="PTHR46797:SF1">
    <property type="entry name" value="METHYLPHOSPHONATE SYNTHASE"/>
    <property type="match status" value="1"/>
</dbReference>
<dbReference type="SMART" id="SM00530">
    <property type="entry name" value="HTH_XRE"/>
    <property type="match status" value="1"/>
</dbReference>
<dbReference type="PROSITE" id="PS50943">
    <property type="entry name" value="HTH_CROC1"/>
    <property type="match status" value="1"/>
</dbReference>
<dbReference type="SUPFAM" id="SSF47413">
    <property type="entry name" value="lambda repressor-like DNA-binding domains"/>
    <property type="match status" value="1"/>
</dbReference>
<gene>
    <name evidence="3" type="ORF">psyc5s11_53910</name>
</gene>
<dbReference type="PANTHER" id="PTHR46797">
    <property type="entry name" value="HTH-TYPE TRANSCRIPTIONAL REGULATOR"/>
    <property type="match status" value="1"/>
</dbReference>
<evidence type="ECO:0000259" key="2">
    <source>
        <dbReference type="PROSITE" id="PS50943"/>
    </source>
</evidence>
<proteinExistence type="predicted"/>
<accession>A0ABN6J4U1</accession>